<keyword evidence="2" id="KW-1185">Reference proteome</keyword>
<organism evidence="3">
    <name type="scientific">Angiostrongylus costaricensis</name>
    <name type="common">Nematode worm</name>
    <dbReference type="NCBI Taxonomy" id="334426"/>
    <lineage>
        <taxon>Eukaryota</taxon>
        <taxon>Metazoa</taxon>
        <taxon>Ecdysozoa</taxon>
        <taxon>Nematoda</taxon>
        <taxon>Chromadorea</taxon>
        <taxon>Rhabditida</taxon>
        <taxon>Rhabditina</taxon>
        <taxon>Rhabditomorpha</taxon>
        <taxon>Strongyloidea</taxon>
        <taxon>Metastrongylidae</taxon>
        <taxon>Angiostrongylus</taxon>
    </lineage>
</organism>
<sequence>MRLSQSHGILKAGEHVKVTIYITSSDDWPLDPAEYSRKRIKLVVENLKIPEYIQPKNKLEGKRMSREIFHNSAANNPLLRMFTRVNLILVTVRVHIGQQWNRIIFVPVKALNTASCCSEHKYP</sequence>
<accession>A0A0R3PHA0</accession>
<reference evidence="3" key="1">
    <citation type="submission" date="2017-02" db="UniProtKB">
        <authorList>
            <consortium name="WormBaseParasite"/>
        </authorList>
    </citation>
    <scope>IDENTIFICATION</scope>
</reference>
<reference evidence="1 2" key="2">
    <citation type="submission" date="2018-11" db="EMBL/GenBank/DDBJ databases">
        <authorList>
            <consortium name="Pathogen Informatics"/>
        </authorList>
    </citation>
    <scope>NUCLEOTIDE SEQUENCE [LARGE SCALE GENOMIC DNA]</scope>
    <source>
        <strain evidence="1 2">Costa Rica</strain>
    </source>
</reference>
<dbReference type="OrthoDB" id="5783490at2759"/>
<evidence type="ECO:0000313" key="3">
    <source>
        <dbReference type="WBParaSite" id="ACOC_0000372701-mRNA-1"/>
    </source>
</evidence>
<dbReference type="AlphaFoldDB" id="A0A0R3PHA0"/>
<dbReference type="STRING" id="334426.A0A0R3PHA0"/>
<dbReference type="EMBL" id="UYYA01001337">
    <property type="protein sequence ID" value="VDM55313.1"/>
    <property type="molecule type" value="Genomic_DNA"/>
</dbReference>
<evidence type="ECO:0000313" key="2">
    <source>
        <dbReference type="Proteomes" id="UP000267027"/>
    </source>
</evidence>
<dbReference type="Proteomes" id="UP000267027">
    <property type="component" value="Unassembled WGS sequence"/>
</dbReference>
<protein>
    <submittedName>
        <fullName evidence="3">MSP domain-containing protein</fullName>
    </submittedName>
</protein>
<dbReference type="WBParaSite" id="ACOC_0000372701-mRNA-1">
    <property type="protein sequence ID" value="ACOC_0000372701-mRNA-1"/>
    <property type="gene ID" value="ACOC_0000372701"/>
</dbReference>
<name>A0A0R3PHA0_ANGCS</name>
<evidence type="ECO:0000313" key="1">
    <source>
        <dbReference type="EMBL" id="VDM55313.1"/>
    </source>
</evidence>
<dbReference type="OMA" id="WPREVCE"/>
<gene>
    <name evidence="1" type="ORF">ACOC_LOCUS3728</name>
</gene>
<proteinExistence type="predicted"/>